<keyword evidence="3" id="KW-0479">Metal-binding</keyword>
<keyword evidence="4" id="KW-0408">Iron</keyword>
<dbReference type="InterPro" id="IPR012292">
    <property type="entry name" value="Globin/Proto"/>
</dbReference>
<comment type="similarity">
    <text evidence="5">Belongs to the truncated hemoglobin family. Group II subfamily.</text>
</comment>
<protein>
    <submittedName>
        <fullName evidence="7">Group II truncated hemoglobin</fullName>
    </submittedName>
</protein>
<comment type="caution">
    <text evidence="7">The sequence shown here is derived from an EMBL/GenBank/DDBJ whole genome shotgun (WGS) entry which is preliminary data.</text>
</comment>
<dbReference type="SUPFAM" id="SSF46458">
    <property type="entry name" value="Globin-like"/>
    <property type="match status" value="1"/>
</dbReference>
<dbReference type="Pfam" id="PF01152">
    <property type="entry name" value="Bac_globin"/>
    <property type="match status" value="1"/>
</dbReference>
<dbReference type="RefSeq" id="WP_345534639.1">
    <property type="nucleotide sequence ID" value="NZ_BAABLD010000017.1"/>
</dbReference>
<evidence type="ECO:0000313" key="8">
    <source>
        <dbReference type="Proteomes" id="UP001500547"/>
    </source>
</evidence>
<keyword evidence="1" id="KW-0813">Transport</keyword>
<name>A0ABP9R734_9RHOO</name>
<evidence type="ECO:0000256" key="4">
    <source>
        <dbReference type="ARBA" id="ARBA00023004"/>
    </source>
</evidence>
<keyword evidence="2" id="KW-0349">Heme</keyword>
<organism evidence="7 8">
    <name type="scientific">Viridibacterium curvum</name>
    <dbReference type="NCBI Taxonomy" id="1101404"/>
    <lineage>
        <taxon>Bacteria</taxon>
        <taxon>Pseudomonadati</taxon>
        <taxon>Pseudomonadota</taxon>
        <taxon>Betaproteobacteria</taxon>
        <taxon>Rhodocyclales</taxon>
        <taxon>Rhodocyclaceae</taxon>
        <taxon>Viridibacterium</taxon>
    </lineage>
</organism>
<dbReference type="InterPro" id="IPR009050">
    <property type="entry name" value="Globin-like_sf"/>
</dbReference>
<accession>A0ABP9R734</accession>
<sequence>MNTPIAPIVASAPSTDNPANPHFTRIGGVPVIAQLVERFYFHMDTLPEAARIRAMHPPNLGPVKQVLVGFLTEWMGGPQAYSVERGHPRLRRKHLPFPIGAAERDAWMLCMRTALQETVQDTALIAQLEQAFFKTADFIRNDEDHHHDHHR</sequence>
<dbReference type="Proteomes" id="UP001500547">
    <property type="component" value="Unassembled WGS sequence"/>
</dbReference>
<dbReference type="InterPro" id="IPR044203">
    <property type="entry name" value="GlbO/GLB3-like"/>
</dbReference>
<evidence type="ECO:0000313" key="7">
    <source>
        <dbReference type="EMBL" id="GAA5171963.1"/>
    </source>
</evidence>
<evidence type="ECO:0000256" key="5">
    <source>
        <dbReference type="ARBA" id="ARBA00034496"/>
    </source>
</evidence>
<dbReference type="Gene3D" id="1.10.490.10">
    <property type="entry name" value="Globins"/>
    <property type="match status" value="1"/>
</dbReference>
<keyword evidence="8" id="KW-1185">Reference proteome</keyword>
<dbReference type="InterPro" id="IPR001486">
    <property type="entry name" value="Hemoglobin_trunc"/>
</dbReference>
<dbReference type="EMBL" id="BAABLD010000017">
    <property type="protein sequence ID" value="GAA5171963.1"/>
    <property type="molecule type" value="Genomic_DNA"/>
</dbReference>
<evidence type="ECO:0000256" key="3">
    <source>
        <dbReference type="ARBA" id="ARBA00022723"/>
    </source>
</evidence>
<gene>
    <name evidence="7" type="ORF">GCM10025770_37450</name>
</gene>
<evidence type="ECO:0000256" key="6">
    <source>
        <dbReference type="SAM" id="MobiDB-lite"/>
    </source>
</evidence>
<proteinExistence type="inferred from homology"/>
<feature type="region of interest" description="Disordered" evidence="6">
    <location>
        <begin position="1"/>
        <end position="21"/>
    </location>
</feature>
<dbReference type="CDD" id="cd14773">
    <property type="entry name" value="TrHb2_PhHbO-like_O"/>
    <property type="match status" value="1"/>
</dbReference>
<dbReference type="PANTHER" id="PTHR47366">
    <property type="entry name" value="TWO-ON-TWO HEMOGLOBIN-3"/>
    <property type="match status" value="1"/>
</dbReference>
<evidence type="ECO:0000256" key="1">
    <source>
        <dbReference type="ARBA" id="ARBA00022448"/>
    </source>
</evidence>
<reference evidence="8" key="1">
    <citation type="journal article" date="2019" name="Int. J. Syst. Evol. Microbiol.">
        <title>The Global Catalogue of Microorganisms (GCM) 10K type strain sequencing project: providing services to taxonomists for standard genome sequencing and annotation.</title>
        <authorList>
            <consortium name="The Broad Institute Genomics Platform"/>
            <consortium name="The Broad Institute Genome Sequencing Center for Infectious Disease"/>
            <person name="Wu L."/>
            <person name="Ma J."/>
        </authorList>
    </citation>
    <scope>NUCLEOTIDE SEQUENCE [LARGE SCALE GENOMIC DNA]</scope>
    <source>
        <strain evidence="8">JCM 18715</strain>
    </source>
</reference>
<dbReference type="PANTHER" id="PTHR47366:SF1">
    <property type="entry name" value="TWO-ON-TWO HEMOGLOBIN-3"/>
    <property type="match status" value="1"/>
</dbReference>
<evidence type="ECO:0000256" key="2">
    <source>
        <dbReference type="ARBA" id="ARBA00022617"/>
    </source>
</evidence>